<accession>A0AAQ3MW63</accession>
<sequence>MSFAAVGAAPSGVKHPEPSCEAGLTTLGVKDPEPSPEPCPVLSGVKDPDPSLEFSFCVEKCSKPKRFDASPLWNSRIGCLSGKGVELPEVEMIDPGDISWVPGLPGYC</sequence>
<dbReference type="Proteomes" id="UP001374535">
    <property type="component" value="Chromosome 9"/>
</dbReference>
<evidence type="ECO:0000313" key="3">
    <source>
        <dbReference type="Proteomes" id="UP001374535"/>
    </source>
</evidence>
<feature type="region of interest" description="Disordered" evidence="1">
    <location>
        <begin position="1"/>
        <end position="44"/>
    </location>
</feature>
<organism evidence="2 3">
    <name type="scientific">Vigna mungo</name>
    <name type="common">Black gram</name>
    <name type="synonym">Phaseolus mungo</name>
    <dbReference type="NCBI Taxonomy" id="3915"/>
    <lineage>
        <taxon>Eukaryota</taxon>
        <taxon>Viridiplantae</taxon>
        <taxon>Streptophyta</taxon>
        <taxon>Embryophyta</taxon>
        <taxon>Tracheophyta</taxon>
        <taxon>Spermatophyta</taxon>
        <taxon>Magnoliopsida</taxon>
        <taxon>eudicotyledons</taxon>
        <taxon>Gunneridae</taxon>
        <taxon>Pentapetalae</taxon>
        <taxon>rosids</taxon>
        <taxon>fabids</taxon>
        <taxon>Fabales</taxon>
        <taxon>Fabaceae</taxon>
        <taxon>Papilionoideae</taxon>
        <taxon>50 kb inversion clade</taxon>
        <taxon>NPAAA clade</taxon>
        <taxon>indigoferoid/millettioid clade</taxon>
        <taxon>Phaseoleae</taxon>
        <taxon>Vigna</taxon>
    </lineage>
</organism>
<gene>
    <name evidence="2" type="ORF">V8G54_029950</name>
</gene>
<reference evidence="2 3" key="1">
    <citation type="journal article" date="2023" name="Life. Sci Alliance">
        <title>Evolutionary insights into 3D genome organization and epigenetic landscape of Vigna mungo.</title>
        <authorList>
            <person name="Junaid A."/>
            <person name="Singh B."/>
            <person name="Bhatia S."/>
        </authorList>
    </citation>
    <scope>NUCLEOTIDE SEQUENCE [LARGE SCALE GENOMIC DNA]</scope>
    <source>
        <strain evidence="2">Urdbean</strain>
    </source>
</reference>
<dbReference type="EMBL" id="CP144692">
    <property type="protein sequence ID" value="WVY97799.1"/>
    <property type="molecule type" value="Genomic_DNA"/>
</dbReference>
<evidence type="ECO:0000313" key="2">
    <source>
        <dbReference type="EMBL" id="WVY97799.1"/>
    </source>
</evidence>
<evidence type="ECO:0000256" key="1">
    <source>
        <dbReference type="SAM" id="MobiDB-lite"/>
    </source>
</evidence>
<dbReference type="AlphaFoldDB" id="A0AAQ3MW63"/>
<proteinExistence type="predicted"/>
<keyword evidence="3" id="KW-1185">Reference proteome</keyword>
<name>A0AAQ3MW63_VIGMU</name>
<protein>
    <submittedName>
        <fullName evidence="2">Uncharacterized protein</fullName>
    </submittedName>
</protein>